<dbReference type="KEGG" id="amt:Amet_3093"/>
<evidence type="ECO:0000313" key="2">
    <source>
        <dbReference type="Proteomes" id="UP000001572"/>
    </source>
</evidence>
<protein>
    <submittedName>
        <fullName evidence="1">Uncharacterized protein</fullName>
    </submittedName>
</protein>
<name>A6TSR5_ALKMQ</name>
<dbReference type="EMBL" id="CP000724">
    <property type="protein sequence ID" value="ABR49233.1"/>
    <property type="molecule type" value="Genomic_DNA"/>
</dbReference>
<dbReference type="Proteomes" id="UP000001572">
    <property type="component" value="Chromosome"/>
</dbReference>
<dbReference type="HOGENOM" id="CLU_3057818_0_0_9"/>
<gene>
    <name evidence="1" type="ordered locus">Amet_3093</name>
</gene>
<reference evidence="2" key="1">
    <citation type="journal article" date="2016" name="Genome Announc.">
        <title>Complete genome sequence of Alkaliphilus metalliredigens strain QYMF, an alkaliphilic and metal-reducing bacterium isolated from borax-contaminated leachate ponds.</title>
        <authorList>
            <person name="Hwang C."/>
            <person name="Copeland A."/>
            <person name="Lucas S."/>
            <person name="Lapidus A."/>
            <person name="Barry K."/>
            <person name="Detter J.C."/>
            <person name="Glavina Del Rio T."/>
            <person name="Hammon N."/>
            <person name="Israni S."/>
            <person name="Dalin E."/>
            <person name="Tice H."/>
            <person name="Pitluck S."/>
            <person name="Chertkov O."/>
            <person name="Brettin T."/>
            <person name="Bruce D."/>
            <person name="Han C."/>
            <person name="Schmutz J."/>
            <person name="Larimer F."/>
            <person name="Land M.L."/>
            <person name="Hauser L."/>
            <person name="Kyrpides N."/>
            <person name="Mikhailova N."/>
            <person name="Ye Q."/>
            <person name="Zhou J."/>
            <person name="Richardson P."/>
            <person name="Fields M.W."/>
        </authorList>
    </citation>
    <scope>NUCLEOTIDE SEQUENCE [LARGE SCALE GENOMIC DNA]</scope>
    <source>
        <strain evidence="2">QYMF</strain>
    </source>
</reference>
<dbReference type="AlphaFoldDB" id="A6TSR5"/>
<keyword evidence="2" id="KW-1185">Reference proteome</keyword>
<organism evidence="1 2">
    <name type="scientific">Alkaliphilus metalliredigens (strain QYMF)</name>
    <dbReference type="NCBI Taxonomy" id="293826"/>
    <lineage>
        <taxon>Bacteria</taxon>
        <taxon>Bacillati</taxon>
        <taxon>Bacillota</taxon>
        <taxon>Clostridia</taxon>
        <taxon>Peptostreptococcales</taxon>
        <taxon>Natronincolaceae</taxon>
        <taxon>Alkaliphilus</taxon>
    </lineage>
</organism>
<proteinExistence type="predicted"/>
<sequence>MAPKPVSPYEIQFTSKITVHNLNKNQSKMTNSTRIEQLVFNLMNYILKIINID</sequence>
<accession>A6TSR5</accession>
<evidence type="ECO:0000313" key="1">
    <source>
        <dbReference type="EMBL" id="ABR49233.1"/>
    </source>
</evidence>